<comment type="caution">
    <text evidence="2">The sequence shown here is derived from an EMBL/GenBank/DDBJ whole genome shotgun (WGS) entry which is preliminary data.</text>
</comment>
<gene>
    <name evidence="2" type="ORF">J2S08_003652</name>
</gene>
<evidence type="ECO:0000256" key="1">
    <source>
        <dbReference type="SAM" id="Phobius"/>
    </source>
</evidence>
<dbReference type="RefSeq" id="WP_307232059.1">
    <property type="nucleotide sequence ID" value="NZ_JAUSTT010000027.1"/>
</dbReference>
<sequence length="149" mass="17167">MAAVLAIQIVTLFYHQVTTLFDLYPFNGIRYYTVKERRKEAVINGITMLIPIFLTLTDKPIFIGIGAVIWMLVVVGAFLNWWLPYTTGISVYKMPNNETWPQVHERIFAKTIIILPSIKNNPTPNVEHMILHTFILASTISTWVYAFHV</sequence>
<proteinExistence type="predicted"/>
<keyword evidence="1" id="KW-0812">Transmembrane</keyword>
<evidence type="ECO:0000313" key="2">
    <source>
        <dbReference type="EMBL" id="MDQ0177771.1"/>
    </source>
</evidence>
<dbReference type="Proteomes" id="UP001223586">
    <property type="component" value="Unassembled WGS sequence"/>
</dbReference>
<keyword evidence="3" id="KW-1185">Reference proteome</keyword>
<accession>A0ABT9WWU3</accession>
<reference evidence="2 3" key="1">
    <citation type="submission" date="2023-07" db="EMBL/GenBank/DDBJ databases">
        <title>Genomic Encyclopedia of Type Strains, Phase IV (KMG-IV): sequencing the most valuable type-strain genomes for metagenomic binning, comparative biology and taxonomic classification.</title>
        <authorList>
            <person name="Goeker M."/>
        </authorList>
    </citation>
    <scope>NUCLEOTIDE SEQUENCE [LARGE SCALE GENOMIC DNA]</scope>
    <source>
        <strain evidence="2 3">DSM 23837</strain>
    </source>
</reference>
<organism evidence="2 3">
    <name type="scientific">Bacillus chungangensis</name>
    <dbReference type="NCBI Taxonomy" id="587633"/>
    <lineage>
        <taxon>Bacteria</taxon>
        <taxon>Bacillati</taxon>
        <taxon>Bacillota</taxon>
        <taxon>Bacilli</taxon>
        <taxon>Bacillales</taxon>
        <taxon>Bacillaceae</taxon>
        <taxon>Bacillus</taxon>
    </lineage>
</organism>
<name>A0ABT9WWU3_9BACI</name>
<evidence type="ECO:0000313" key="3">
    <source>
        <dbReference type="Proteomes" id="UP001223586"/>
    </source>
</evidence>
<feature type="transmembrane region" description="Helical" evidence="1">
    <location>
        <begin position="61"/>
        <end position="83"/>
    </location>
</feature>
<dbReference type="EMBL" id="JAUSTT010000027">
    <property type="protein sequence ID" value="MDQ0177771.1"/>
    <property type="molecule type" value="Genomic_DNA"/>
</dbReference>
<feature type="transmembrane region" description="Helical" evidence="1">
    <location>
        <begin position="129"/>
        <end position="147"/>
    </location>
</feature>
<keyword evidence="1" id="KW-0472">Membrane</keyword>
<protein>
    <submittedName>
        <fullName evidence="2">Membrane channel-forming protein YqfA (Hemolysin III family)</fullName>
    </submittedName>
</protein>
<keyword evidence="1" id="KW-1133">Transmembrane helix</keyword>